<evidence type="ECO:0000256" key="1">
    <source>
        <dbReference type="ARBA" id="ARBA00004141"/>
    </source>
</evidence>
<dbReference type="InterPro" id="IPR002541">
    <property type="entry name" value="Cyt_c_assembly"/>
</dbReference>
<feature type="transmembrane region" description="Helical" evidence="6">
    <location>
        <begin position="24"/>
        <end position="41"/>
    </location>
</feature>
<evidence type="ECO:0000259" key="7">
    <source>
        <dbReference type="Pfam" id="PF01578"/>
    </source>
</evidence>
<dbReference type="GO" id="GO:0020037">
    <property type="term" value="F:heme binding"/>
    <property type="evidence" value="ECO:0007669"/>
    <property type="project" value="InterPro"/>
</dbReference>
<organism evidence="8 9">
    <name type="scientific">Ectothiorhodospira haloalkaliphila</name>
    <dbReference type="NCBI Taxonomy" id="421628"/>
    <lineage>
        <taxon>Bacteria</taxon>
        <taxon>Pseudomonadati</taxon>
        <taxon>Pseudomonadota</taxon>
        <taxon>Gammaproteobacteria</taxon>
        <taxon>Chromatiales</taxon>
        <taxon>Ectothiorhodospiraceae</taxon>
        <taxon>Ectothiorhodospira</taxon>
    </lineage>
</organism>
<comment type="subcellular location">
    <subcellularLocation>
        <location evidence="1">Membrane</location>
        <topology evidence="1">Multi-pass membrane protein</topology>
    </subcellularLocation>
</comment>
<feature type="domain" description="Cytochrome c assembly protein" evidence="7">
    <location>
        <begin position="233"/>
        <end position="443"/>
    </location>
</feature>
<dbReference type="PATRIC" id="fig|1354791.3.peg.1402"/>
<keyword evidence="2 6" id="KW-0812">Transmembrane</keyword>
<dbReference type="HOGENOM" id="CLU_049710_2_1_6"/>
<feature type="transmembrane region" description="Helical" evidence="6">
    <location>
        <begin position="72"/>
        <end position="89"/>
    </location>
</feature>
<keyword evidence="3" id="KW-0201">Cytochrome c-type biogenesis</keyword>
<dbReference type="PANTHER" id="PTHR30071:SF1">
    <property type="entry name" value="CYTOCHROME B_B6 PROTEIN-RELATED"/>
    <property type="match status" value="1"/>
</dbReference>
<protein>
    <submittedName>
        <fullName evidence="8">Cytochrome C biogenesis protein</fullName>
    </submittedName>
</protein>
<keyword evidence="5 6" id="KW-0472">Membrane</keyword>
<gene>
    <name evidence="8" type="ORF">M911_00555</name>
</gene>
<feature type="transmembrane region" description="Helical" evidence="6">
    <location>
        <begin position="309"/>
        <end position="327"/>
    </location>
</feature>
<dbReference type="Proteomes" id="UP000019442">
    <property type="component" value="Chromosome"/>
</dbReference>
<dbReference type="NCBIfam" id="TIGR03144">
    <property type="entry name" value="cytochr_II_ccsB"/>
    <property type="match status" value="1"/>
</dbReference>
<feature type="transmembrane region" description="Helical" evidence="6">
    <location>
        <begin position="353"/>
        <end position="377"/>
    </location>
</feature>
<sequence>MSVPHDAIGAEYPGFFKRLSVTDWLWAALVTVSTVFVLAVFGQYMDIYQVITLIVHAILGVWLGWYWKPFRAYAVAVGLLSVLGVLSYGDSLARAETNFFLKYLVSGQSAVMWMCALLFMSTAAYIAYLFRRDASGTAGVMPAMVTAAGTGLLGGMLLWLGQAGIVPGLEWVSPLAFLVAVGALTGPLSRTEFSAQVGGALAWVAATFGLVGLFVRWRETYLHDPAWGYIPVSNLWEVFVLFCVVTVLMYLYYERRSRNRGMGGFVLLLVSGAVAFLLFYTLDRQAHEVQPLVPALNSWWMKVHVPANFIGYGGFAIAAMLGVAYLMRARGERLRPDGLLARRLPGRQVLDDVMYKSIAIGFAFFTIATVLGAMWAAEAWGGYWSWDPKEVWALIVWLNYAAWLHMRFTKGWRGVPMAWWAIVGLLLTTFAFVGVNMFLGGLHSYGAL</sequence>
<evidence type="ECO:0000256" key="2">
    <source>
        <dbReference type="ARBA" id="ARBA00022692"/>
    </source>
</evidence>
<dbReference type="Pfam" id="PF01578">
    <property type="entry name" value="Cytochrom_C_asm"/>
    <property type="match status" value="1"/>
</dbReference>
<dbReference type="GO" id="GO:0005886">
    <property type="term" value="C:plasma membrane"/>
    <property type="evidence" value="ECO:0007669"/>
    <property type="project" value="TreeGrafter"/>
</dbReference>
<evidence type="ECO:0000256" key="4">
    <source>
        <dbReference type="ARBA" id="ARBA00022989"/>
    </source>
</evidence>
<feature type="transmembrane region" description="Helical" evidence="6">
    <location>
        <begin position="109"/>
        <end position="128"/>
    </location>
</feature>
<name>W8KFI0_9GAMM</name>
<feature type="transmembrane region" description="Helical" evidence="6">
    <location>
        <begin position="389"/>
        <end position="406"/>
    </location>
</feature>
<dbReference type="PANTHER" id="PTHR30071">
    <property type="entry name" value="HEME EXPORTER PROTEIN C"/>
    <property type="match status" value="1"/>
</dbReference>
<evidence type="ECO:0000313" key="9">
    <source>
        <dbReference type="Proteomes" id="UP000019442"/>
    </source>
</evidence>
<dbReference type="GO" id="GO:0017004">
    <property type="term" value="P:cytochrome complex assembly"/>
    <property type="evidence" value="ECO:0007669"/>
    <property type="project" value="UniProtKB-KW"/>
</dbReference>
<dbReference type="InterPro" id="IPR017562">
    <property type="entry name" value="Cyt_c_biogenesis_CcsA"/>
</dbReference>
<feature type="transmembrane region" description="Helical" evidence="6">
    <location>
        <begin position="195"/>
        <end position="215"/>
    </location>
</feature>
<dbReference type="RefSeq" id="WP_025280243.1">
    <property type="nucleotide sequence ID" value="NZ_CP007268.1"/>
</dbReference>
<feature type="transmembrane region" description="Helical" evidence="6">
    <location>
        <begin position="47"/>
        <end position="65"/>
    </location>
</feature>
<reference evidence="8 9" key="1">
    <citation type="journal article" date="2014" name="J Genomics">
        <title>Draft Genome Sequence of the Extremely Halophilic Phototrophic Purple Sulfur Bacterium Halorhodospira halochloris.</title>
        <authorList>
            <person name="Singh K.S."/>
            <person name="Kirksey J."/>
            <person name="Hoff W.D."/>
            <person name="Deole R."/>
        </authorList>
    </citation>
    <scope>NUCLEOTIDE SEQUENCE [LARGE SCALE GENOMIC DNA]</scope>
    <source>
        <strain evidence="8 9">A</strain>
    </source>
</reference>
<evidence type="ECO:0000256" key="3">
    <source>
        <dbReference type="ARBA" id="ARBA00022748"/>
    </source>
</evidence>
<keyword evidence="9" id="KW-1185">Reference proteome</keyword>
<feature type="transmembrane region" description="Helical" evidence="6">
    <location>
        <begin position="265"/>
        <end position="282"/>
    </location>
</feature>
<dbReference type="AlphaFoldDB" id="W8KFI0"/>
<accession>W8KFI0</accession>
<evidence type="ECO:0000256" key="6">
    <source>
        <dbReference type="SAM" id="Phobius"/>
    </source>
</evidence>
<evidence type="ECO:0000313" key="8">
    <source>
        <dbReference type="EMBL" id="AHK77938.1"/>
    </source>
</evidence>
<feature type="transmembrane region" description="Helical" evidence="6">
    <location>
        <begin position="418"/>
        <end position="439"/>
    </location>
</feature>
<keyword evidence="4 6" id="KW-1133">Transmembrane helix</keyword>
<dbReference type="InterPro" id="IPR045062">
    <property type="entry name" value="Cyt_c_biogenesis_CcsA/CcmC"/>
</dbReference>
<feature type="transmembrane region" description="Helical" evidence="6">
    <location>
        <begin position="171"/>
        <end position="188"/>
    </location>
</feature>
<evidence type="ECO:0000256" key="5">
    <source>
        <dbReference type="ARBA" id="ARBA00023136"/>
    </source>
</evidence>
<proteinExistence type="predicted"/>
<feature type="transmembrane region" description="Helical" evidence="6">
    <location>
        <begin position="235"/>
        <end position="253"/>
    </location>
</feature>
<dbReference type="OrthoDB" id="9761451at2"/>
<dbReference type="EMBL" id="CP007268">
    <property type="protein sequence ID" value="AHK77938.1"/>
    <property type="molecule type" value="Genomic_DNA"/>
</dbReference>
<dbReference type="KEGG" id="hhc:M911_00555"/>
<reference evidence="9" key="2">
    <citation type="submission" date="2014-02" db="EMBL/GenBank/DDBJ databases">
        <title>Draft Genome Sequence of extremely halophilic bacteria Halorhodospira halochloris.</title>
        <authorList>
            <person name="Singh K.S."/>
        </authorList>
    </citation>
    <scope>NUCLEOTIDE SEQUENCE [LARGE SCALE GENOMIC DNA]</scope>
    <source>
        <strain evidence="9">A</strain>
    </source>
</reference>
<feature type="transmembrane region" description="Helical" evidence="6">
    <location>
        <begin position="140"/>
        <end position="159"/>
    </location>
</feature>